<keyword evidence="3" id="KW-1185">Reference proteome</keyword>
<dbReference type="InterPro" id="IPR038670">
    <property type="entry name" value="HslJ-like_sf"/>
</dbReference>
<sequence>MIALVGTGLLALTACGNGPAPGAQPGADLSGRTFLSTSVVENGKPRTPPSEVRLQFTTNGRLSWNAGCNSSETSVSTAGNRLVLGSEITSTAMGCLGHAAGADKWIGGVLTAKPTWKLDGDKLVVSTDSTTISLVDKQTAQPAAALDGTKWALSTIVAGQTASHPAGAEKAWLTLNGDRVTGSTGCNEFQGVVANGTGKLTFGELATTRRACTGDAAKLESLLLNGLKGDLTYKIDGSVLSLRSASGGLDFTARR</sequence>
<feature type="domain" description="DUF306" evidence="1">
    <location>
        <begin position="144"/>
        <end position="247"/>
    </location>
</feature>
<dbReference type="RefSeq" id="WP_209692902.1">
    <property type="nucleotide sequence ID" value="NZ_BAAAVU010000029.1"/>
</dbReference>
<organism evidence="2 3">
    <name type="scientific">Kribbella aluminosa</name>
    <dbReference type="NCBI Taxonomy" id="416017"/>
    <lineage>
        <taxon>Bacteria</taxon>
        <taxon>Bacillati</taxon>
        <taxon>Actinomycetota</taxon>
        <taxon>Actinomycetes</taxon>
        <taxon>Propionibacteriales</taxon>
        <taxon>Kribbellaceae</taxon>
        <taxon>Kribbella</taxon>
    </lineage>
</organism>
<dbReference type="PANTHER" id="PTHR35535">
    <property type="entry name" value="HEAT SHOCK PROTEIN HSLJ"/>
    <property type="match status" value="1"/>
</dbReference>
<dbReference type="Proteomes" id="UP000755585">
    <property type="component" value="Unassembled WGS sequence"/>
</dbReference>
<dbReference type="PANTHER" id="PTHR35535:SF2">
    <property type="entry name" value="DUF306 DOMAIN-CONTAINING PROTEIN"/>
    <property type="match status" value="1"/>
</dbReference>
<dbReference type="Pfam" id="PF03724">
    <property type="entry name" value="META"/>
    <property type="match status" value="2"/>
</dbReference>
<feature type="domain" description="DUF306" evidence="1">
    <location>
        <begin position="28"/>
        <end position="130"/>
    </location>
</feature>
<protein>
    <submittedName>
        <fullName evidence="2">Heat shock protein HslJ</fullName>
    </submittedName>
</protein>
<comment type="caution">
    <text evidence="2">The sequence shown here is derived from an EMBL/GenBank/DDBJ whole genome shotgun (WGS) entry which is preliminary data.</text>
</comment>
<evidence type="ECO:0000259" key="1">
    <source>
        <dbReference type="Pfam" id="PF03724"/>
    </source>
</evidence>
<dbReference type="InterPro" id="IPR005184">
    <property type="entry name" value="DUF306_Meta_HslJ"/>
</dbReference>
<keyword evidence="2" id="KW-0346">Stress response</keyword>
<name>A0ABS4UDS8_9ACTN</name>
<dbReference type="Gene3D" id="2.40.128.270">
    <property type="match status" value="2"/>
</dbReference>
<gene>
    <name evidence="2" type="ORF">JOF29_000861</name>
</gene>
<proteinExistence type="predicted"/>
<evidence type="ECO:0000313" key="3">
    <source>
        <dbReference type="Proteomes" id="UP000755585"/>
    </source>
</evidence>
<dbReference type="InterPro" id="IPR053147">
    <property type="entry name" value="Hsp_HslJ-like"/>
</dbReference>
<reference evidence="2 3" key="1">
    <citation type="submission" date="2021-03" db="EMBL/GenBank/DDBJ databases">
        <title>Sequencing the genomes of 1000 actinobacteria strains.</title>
        <authorList>
            <person name="Klenk H.-P."/>
        </authorList>
    </citation>
    <scope>NUCLEOTIDE SEQUENCE [LARGE SCALE GENOMIC DNA]</scope>
    <source>
        <strain evidence="2 3">DSM 18824</strain>
    </source>
</reference>
<dbReference type="EMBL" id="JAGINT010000001">
    <property type="protein sequence ID" value="MBP2349778.1"/>
    <property type="molecule type" value="Genomic_DNA"/>
</dbReference>
<accession>A0ABS4UDS8</accession>
<evidence type="ECO:0000313" key="2">
    <source>
        <dbReference type="EMBL" id="MBP2349778.1"/>
    </source>
</evidence>